<reference evidence="16" key="2">
    <citation type="submission" date="2017-02" db="UniProtKB">
        <authorList>
            <consortium name="WormBaseParasite"/>
        </authorList>
    </citation>
    <scope>IDENTIFICATION</scope>
</reference>
<feature type="region of interest" description="Disordered" evidence="13">
    <location>
        <begin position="281"/>
        <end position="317"/>
    </location>
</feature>
<evidence type="ECO:0000256" key="13">
    <source>
        <dbReference type="SAM" id="MobiDB-lite"/>
    </source>
</evidence>
<keyword evidence="8 12" id="KW-0906">Nuclear pore complex</keyword>
<dbReference type="Pfam" id="PF05172">
    <property type="entry name" value="RRM_Nup35"/>
    <property type="match status" value="1"/>
</dbReference>
<dbReference type="FunFam" id="3.30.70.330:FF:000095">
    <property type="entry name" value="Putative Nucleoporin NUP53"/>
    <property type="match status" value="1"/>
</dbReference>
<dbReference type="GO" id="GO:0005543">
    <property type="term" value="F:phospholipid binding"/>
    <property type="evidence" value="ECO:0007669"/>
    <property type="project" value="TreeGrafter"/>
</dbReference>
<dbReference type="GO" id="GO:0044613">
    <property type="term" value="C:nuclear pore central transport channel"/>
    <property type="evidence" value="ECO:0007669"/>
    <property type="project" value="TreeGrafter"/>
</dbReference>
<protein>
    <recommendedName>
        <fullName evidence="3">Nucleoporin NUP35</fullName>
    </recommendedName>
    <alternativeName>
        <fullName evidence="11">35 kDa nucleoporin</fullName>
    </alternativeName>
    <alternativeName>
        <fullName evidence="10">Nucleoporin NUP53</fullName>
    </alternativeName>
</protein>
<dbReference type="GO" id="GO:0017056">
    <property type="term" value="F:structural constituent of nuclear pore"/>
    <property type="evidence" value="ECO:0007669"/>
    <property type="project" value="TreeGrafter"/>
</dbReference>
<evidence type="ECO:0000313" key="16">
    <source>
        <dbReference type="WBParaSite" id="ACAC_0001035401-mRNA-1"/>
    </source>
</evidence>
<dbReference type="SUPFAM" id="SSF54928">
    <property type="entry name" value="RNA-binding domain, RBD"/>
    <property type="match status" value="1"/>
</dbReference>
<name>A0A0K0DGV4_ANGCA</name>
<dbReference type="PANTHER" id="PTHR21527">
    <property type="entry name" value="NUCLEOPORIN NUP35"/>
    <property type="match status" value="1"/>
</dbReference>
<feature type="compositionally biased region" description="Low complexity" evidence="13">
    <location>
        <begin position="123"/>
        <end position="134"/>
    </location>
</feature>
<reference evidence="15" key="1">
    <citation type="submission" date="2012-09" db="EMBL/GenBank/DDBJ databases">
        <authorList>
            <person name="Martin A.A."/>
        </authorList>
    </citation>
    <scope>NUCLEOTIDE SEQUENCE</scope>
</reference>
<dbReference type="InterPro" id="IPR007846">
    <property type="entry name" value="RRM_NUP35_dom"/>
</dbReference>
<evidence type="ECO:0000256" key="1">
    <source>
        <dbReference type="ARBA" id="ARBA00004567"/>
    </source>
</evidence>
<evidence type="ECO:0000256" key="9">
    <source>
        <dbReference type="ARBA" id="ARBA00023242"/>
    </source>
</evidence>
<keyword evidence="7" id="KW-0811">Translocation</keyword>
<feature type="domain" description="RRM Nup35-type" evidence="14">
    <location>
        <begin position="184"/>
        <end position="264"/>
    </location>
</feature>
<feature type="region of interest" description="Disordered" evidence="13">
    <location>
        <begin position="123"/>
        <end position="144"/>
    </location>
</feature>
<proteinExistence type="inferred from homology"/>
<dbReference type="GO" id="GO:0003676">
    <property type="term" value="F:nucleic acid binding"/>
    <property type="evidence" value="ECO:0007669"/>
    <property type="project" value="InterPro"/>
</dbReference>
<evidence type="ECO:0000256" key="7">
    <source>
        <dbReference type="ARBA" id="ARBA00023010"/>
    </source>
</evidence>
<dbReference type="GO" id="GO:0051028">
    <property type="term" value="P:mRNA transport"/>
    <property type="evidence" value="ECO:0007669"/>
    <property type="project" value="UniProtKB-UniRule"/>
</dbReference>
<sequence length="357" mass="39514">MYSPLLNRSAVAAAHLNTTLENSSSAPPMRLVNEDQADSTVKTPSFLFGQKRRSTTSGNQSYLNSSFCGQNAPSNDIFASPVPNHLRGESTSTSGKSVHWSPALVQERSLSYESPRLTLKTLSSQTTPQFTPSSNLNPAPPLRSIRDDIEPVRKASRRSMNTPVVDTPFLSNWVAKPTNEVNSSPVDTWVTVYGFPPEQAGNVLKHFSRHGEIVSHQIPKRGNWMHIRYSCIVHARQALSRNATLIDSDLRIGVIPCTEKDIVRVDTSRIISPLLNRSAVVEQSNSDEVPQEIPSISPSNENQRTLDDSTNRSNLSMASRAGMRSLTVYYDSHQDAKHMQPVKQDSIINRLWTAVGL</sequence>
<comment type="similarity">
    <text evidence="2">Belongs to the Nup35 family.</text>
</comment>
<evidence type="ECO:0000259" key="14">
    <source>
        <dbReference type="PROSITE" id="PS51472"/>
    </source>
</evidence>
<evidence type="ECO:0000256" key="12">
    <source>
        <dbReference type="PROSITE-ProRule" id="PRU00804"/>
    </source>
</evidence>
<dbReference type="AlphaFoldDB" id="A0A0K0DGV4"/>
<evidence type="ECO:0000256" key="11">
    <source>
        <dbReference type="ARBA" id="ARBA00030250"/>
    </source>
</evidence>
<dbReference type="GO" id="GO:0006607">
    <property type="term" value="P:NLS-bearing protein import into nucleus"/>
    <property type="evidence" value="ECO:0007669"/>
    <property type="project" value="TreeGrafter"/>
</dbReference>
<evidence type="ECO:0000256" key="8">
    <source>
        <dbReference type="ARBA" id="ARBA00023132"/>
    </source>
</evidence>
<dbReference type="GO" id="GO:0006999">
    <property type="term" value="P:nuclear pore organization"/>
    <property type="evidence" value="ECO:0007669"/>
    <property type="project" value="TreeGrafter"/>
</dbReference>
<dbReference type="WBParaSite" id="ACAC_0001035401-mRNA-1">
    <property type="protein sequence ID" value="ACAC_0001035401-mRNA-1"/>
    <property type="gene ID" value="ACAC_0001035401"/>
</dbReference>
<keyword evidence="15" id="KW-1185">Reference proteome</keyword>
<keyword evidence="4 12" id="KW-0813">Transport</keyword>
<keyword evidence="5 12" id="KW-0509">mRNA transport</keyword>
<keyword evidence="6" id="KW-0653">Protein transport</keyword>
<accession>A0A0K0DGV4</accession>
<dbReference type="GO" id="GO:0044615">
    <property type="term" value="C:nuclear pore nuclear basket"/>
    <property type="evidence" value="ECO:0007669"/>
    <property type="project" value="TreeGrafter"/>
</dbReference>
<dbReference type="InterPro" id="IPR012677">
    <property type="entry name" value="Nucleotide-bd_a/b_plait_sf"/>
</dbReference>
<dbReference type="Gene3D" id="3.30.70.330">
    <property type="match status" value="1"/>
</dbReference>
<evidence type="ECO:0000256" key="4">
    <source>
        <dbReference type="ARBA" id="ARBA00022448"/>
    </source>
</evidence>
<feature type="compositionally biased region" description="Polar residues" evidence="13">
    <location>
        <begin position="281"/>
        <end position="303"/>
    </location>
</feature>
<organism evidence="15 16">
    <name type="scientific">Angiostrongylus cantonensis</name>
    <name type="common">Rat lungworm</name>
    <dbReference type="NCBI Taxonomy" id="6313"/>
    <lineage>
        <taxon>Eukaryota</taxon>
        <taxon>Metazoa</taxon>
        <taxon>Ecdysozoa</taxon>
        <taxon>Nematoda</taxon>
        <taxon>Chromadorea</taxon>
        <taxon>Rhabditida</taxon>
        <taxon>Rhabditina</taxon>
        <taxon>Rhabditomorpha</taxon>
        <taxon>Strongyloidea</taxon>
        <taxon>Metastrongylidae</taxon>
        <taxon>Angiostrongylus</taxon>
    </lineage>
</organism>
<dbReference type="InterPro" id="IPR035979">
    <property type="entry name" value="RBD_domain_sf"/>
</dbReference>
<dbReference type="PANTHER" id="PTHR21527:SF6">
    <property type="entry name" value="NUCLEOPORIN NUP35"/>
    <property type="match status" value="1"/>
</dbReference>
<evidence type="ECO:0000256" key="3">
    <source>
        <dbReference type="ARBA" id="ARBA00016439"/>
    </source>
</evidence>
<feature type="region of interest" description="Disordered" evidence="13">
    <location>
        <begin position="79"/>
        <end position="100"/>
    </location>
</feature>
<dbReference type="PROSITE" id="PS51472">
    <property type="entry name" value="RRM_NUP35"/>
    <property type="match status" value="1"/>
</dbReference>
<evidence type="ECO:0000256" key="6">
    <source>
        <dbReference type="ARBA" id="ARBA00022927"/>
    </source>
</evidence>
<comment type="subcellular location">
    <subcellularLocation>
        <location evidence="1">Nucleus</location>
        <location evidence="1">Nuclear pore complex</location>
    </subcellularLocation>
</comment>
<evidence type="ECO:0000256" key="10">
    <source>
        <dbReference type="ARBA" id="ARBA00029997"/>
    </source>
</evidence>
<keyword evidence="9 12" id="KW-0539">Nucleus</keyword>
<dbReference type="CDD" id="cd12441">
    <property type="entry name" value="RRM_Nup53_like"/>
    <property type="match status" value="1"/>
</dbReference>
<dbReference type="STRING" id="6313.A0A0K0DGV4"/>
<dbReference type="Proteomes" id="UP000035642">
    <property type="component" value="Unassembled WGS sequence"/>
</dbReference>
<evidence type="ECO:0000256" key="5">
    <source>
        <dbReference type="ARBA" id="ARBA00022816"/>
    </source>
</evidence>
<evidence type="ECO:0000256" key="2">
    <source>
        <dbReference type="ARBA" id="ARBA00009454"/>
    </source>
</evidence>
<evidence type="ECO:0000313" key="15">
    <source>
        <dbReference type="Proteomes" id="UP000035642"/>
    </source>
</evidence>